<accession>A0A1V2UIF4</accession>
<evidence type="ECO:0000313" key="2">
    <source>
        <dbReference type="Proteomes" id="UP000189299"/>
    </source>
</evidence>
<dbReference type="AlphaFoldDB" id="A0A1V2UIF4"/>
<gene>
    <name evidence="1" type="ORF">BTN92_08680</name>
</gene>
<sequence>MRNWWIRLLDKATIKYPFVSRVYVHSELKANRSAFDKHRGPYDTTENLYKRFKDIRELASKKELSSSIFKQKCLAYYDRNFCLSDYYMYLINLNQQKLTLPNIPRDFKLCLEAETLELRKKLLFLVDYPHLNSRLSEAFTKDMVARATPDLVLPDMYVMSLLKNRVEGTRWYSSVEIKTTSLKTLATIKTQALGQSRLAIHRSTPTTKPREYYLR</sequence>
<dbReference type="RefSeq" id="WP_077151621.1">
    <property type="nucleotide sequence ID" value="NZ_CABMMO010000007.1"/>
</dbReference>
<evidence type="ECO:0000313" key="1">
    <source>
        <dbReference type="EMBL" id="ONN43129.1"/>
    </source>
</evidence>
<dbReference type="Proteomes" id="UP000189299">
    <property type="component" value="Unassembled WGS sequence"/>
</dbReference>
<comment type="caution">
    <text evidence="1">The sequence shown here is derived from an EMBL/GenBank/DDBJ whole genome shotgun (WGS) entry which is preliminary data.</text>
</comment>
<protein>
    <submittedName>
        <fullName evidence="1">Uncharacterized protein</fullName>
    </submittedName>
</protein>
<name>A0A1V2UIF4_ENTMU</name>
<dbReference type="EMBL" id="MSTR01000007">
    <property type="protein sequence ID" value="ONN43129.1"/>
    <property type="molecule type" value="Genomic_DNA"/>
</dbReference>
<proteinExistence type="predicted"/>
<reference evidence="1 2" key="1">
    <citation type="submission" date="2016-12" db="EMBL/GenBank/DDBJ databases">
        <authorList>
            <person name="Song W.-J."/>
            <person name="Kurnit D.M."/>
        </authorList>
    </citation>
    <scope>NUCLEOTIDE SEQUENCE [LARGE SCALE GENOMIC DNA]</scope>
    <source>
        <strain evidence="1 2">CGB1038-1_S1</strain>
    </source>
</reference>
<organism evidence="1 2">
    <name type="scientific">Enterococcus mundtii</name>
    <dbReference type="NCBI Taxonomy" id="53346"/>
    <lineage>
        <taxon>Bacteria</taxon>
        <taxon>Bacillati</taxon>
        <taxon>Bacillota</taxon>
        <taxon>Bacilli</taxon>
        <taxon>Lactobacillales</taxon>
        <taxon>Enterococcaceae</taxon>
        <taxon>Enterococcus</taxon>
    </lineage>
</organism>